<comment type="similarity">
    <text evidence="2 15">Belongs to the cation transport ATPase (P-type) (TC 3.A.3) family. Type IB subfamily.</text>
</comment>
<keyword evidence="12 15" id="KW-1133">Transmembrane helix</keyword>
<dbReference type="SUPFAM" id="SSF81665">
    <property type="entry name" value="Calcium ATPase, transmembrane domain M"/>
    <property type="match status" value="1"/>
</dbReference>
<keyword evidence="6 15" id="KW-0812">Transmembrane</keyword>
<dbReference type="NCBIfam" id="TIGR01512">
    <property type="entry name" value="ATPase-IB2_Cd"/>
    <property type="match status" value="1"/>
</dbReference>
<dbReference type="PROSITE" id="PS50846">
    <property type="entry name" value="HMA_2"/>
    <property type="match status" value="1"/>
</dbReference>
<feature type="transmembrane region" description="Helical" evidence="15">
    <location>
        <begin position="121"/>
        <end position="145"/>
    </location>
</feature>
<feature type="transmembrane region" description="Helical" evidence="15">
    <location>
        <begin position="157"/>
        <end position="179"/>
    </location>
</feature>
<sequence length="752" mass="77607">MSCCDTSTSSPGALPAGDGGFGRAERLGQVRDVDGRGHCRLSVPDISCGKCLGAVERALSDCEGVVSARANLTLRQVSLVLRSPGTDPKPALDRLGAHGYPATLIDFAVPSDERVDDTARGLLRCLAVAGFGATNIMLLSVSVWAGAEGASRDVFHAVSALIALPVVAYAGRPFFASALTALKGRRLNMDVPISLAVLLATAISLVETAMRGPHVYFDAAVVLLFFLLVGRYLDQLMRAKARSAVTSLARLASRGAMREGPDGTVAYLALDQIRPDMVLRIAPGERIPVDGCILSGVTDLDRSLVTGEHAPVSAGPGVALEAGILNLTGAIRMRVLRPAEDSFLAEVSRMLEAAEQGRGAYVRIADRAAQLYAPVVHLLAALTFLGWFVATGEWYPSLFIAISALIITCPCALGLAVPVVHVAAAGRLFRQGIMMKDGSGLERLATIDCVVFDKTGTVTTGTPVVADGGPDLSEDRAVAAALAARSLHPASRAIAATGDALPAPVEDLRETPGCGVEGRVAGRRARLGRADWVAEIASGALPTASGPAFALEGGPVSVFTLSETLRDGVAEAVAAFRAAGLRVEILSGDGAGAVEAVARKIAFDAVHHGATPADKIAHLKALQAEGRRALMVGDGLNDAAALAAAHVSMAPGSASDAGRMAADFVFTREGMGAVTDAHRIARRAARQVRQNFGIAIAYNCVAIPLAVAGYVTPLVAAIAMSGSSIVVVANAIRPERRVSAKDPAPAARKAAA</sequence>
<feature type="compositionally biased region" description="Polar residues" evidence="16">
    <location>
        <begin position="1"/>
        <end position="11"/>
    </location>
</feature>
<keyword evidence="4 15" id="KW-1003">Cell membrane</keyword>
<dbReference type="EMBL" id="FNPF01000029">
    <property type="protein sequence ID" value="SDY91337.1"/>
    <property type="molecule type" value="Genomic_DNA"/>
</dbReference>
<dbReference type="SUPFAM" id="SSF81653">
    <property type="entry name" value="Calcium ATPase, transduction domain A"/>
    <property type="match status" value="1"/>
</dbReference>
<organism evidence="18 19">
    <name type="scientific">Citreimonas salinaria</name>
    <dbReference type="NCBI Taxonomy" id="321339"/>
    <lineage>
        <taxon>Bacteria</taxon>
        <taxon>Pseudomonadati</taxon>
        <taxon>Pseudomonadota</taxon>
        <taxon>Alphaproteobacteria</taxon>
        <taxon>Rhodobacterales</taxon>
        <taxon>Roseobacteraceae</taxon>
        <taxon>Citreimonas</taxon>
    </lineage>
</organism>
<dbReference type="Gene3D" id="3.40.50.1000">
    <property type="entry name" value="HAD superfamily/HAD-like"/>
    <property type="match status" value="1"/>
</dbReference>
<dbReference type="Pfam" id="PF00122">
    <property type="entry name" value="E1-E2_ATPase"/>
    <property type="match status" value="1"/>
</dbReference>
<keyword evidence="3" id="KW-0813">Transport</keyword>
<dbReference type="Proteomes" id="UP000199286">
    <property type="component" value="Unassembled WGS sequence"/>
</dbReference>
<dbReference type="Gene3D" id="3.40.1110.10">
    <property type="entry name" value="Calcium-transporting ATPase, cytoplasmic domain N"/>
    <property type="match status" value="1"/>
</dbReference>
<keyword evidence="5" id="KW-0597">Phosphoprotein</keyword>
<evidence type="ECO:0000313" key="19">
    <source>
        <dbReference type="Proteomes" id="UP000199286"/>
    </source>
</evidence>
<feature type="transmembrane region" description="Helical" evidence="15">
    <location>
        <begin position="371"/>
        <end position="390"/>
    </location>
</feature>
<dbReference type="InterPro" id="IPR023299">
    <property type="entry name" value="ATPase_P-typ_cyto_dom_N"/>
</dbReference>
<feature type="transmembrane region" description="Helical" evidence="15">
    <location>
        <begin position="396"/>
        <end position="426"/>
    </location>
</feature>
<keyword evidence="11" id="KW-1278">Translocase</keyword>
<dbReference type="InterPro" id="IPR059000">
    <property type="entry name" value="ATPase_P-type_domA"/>
</dbReference>
<dbReference type="SUPFAM" id="SSF55008">
    <property type="entry name" value="HMA, heavy metal-associated domain"/>
    <property type="match status" value="1"/>
</dbReference>
<dbReference type="GO" id="GO:0005524">
    <property type="term" value="F:ATP binding"/>
    <property type="evidence" value="ECO:0007669"/>
    <property type="project" value="UniProtKB-UniRule"/>
</dbReference>
<evidence type="ECO:0000256" key="8">
    <source>
        <dbReference type="ARBA" id="ARBA00022741"/>
    </source>
</evidence>
<comment type="subcellular location">
    <subcellularLocation>
        <location evidence="1">Cell membrane</location>
        <topology evidence="1">Multi-pass membrane protein</topology>
    </subcellularLocation>
</comment>
<dbReference type="AlphaFoldDB" id="A0A1H3NR03"/>
<dbReference type="Pfam" id="PF00702">
    <property type="entry name" value="Hydrolase"/>
    <property type="match status" value="1"/>
</dbReference>
<evidence type="ECO:0000256" key="15">
    <source>
        <dbReference type="RuleBase" id="RU362081"/>
    </source>
</evidence>
<dbReference type="PRINTS" id="PR00119">
    <property type="entry name" value="CATATPASE"/>
</dbReference>
<name>A0A1H3NR03_9RHOB</name>
<feature type="transmembrane region" description="Helical" evidence="15">
    <location>
        <begin position="191"/>
        <end position="209"/>
    </location>
</feature>
<evidence type="ECO:0000256" key="2">
    <source>
        <dbReference type="ARBA" id="ARBA00006024"/>
    </source>
</evidence>
<dbReference type="GO" id="GO:0016887">
    <property type="term" value="F:ATP hydrolysis activity"/>
    <property type="evidence" value="ECO:0007669"/>
    <property type="project" value="InterPro"/>
</dbReference>
<dbReference type="OrthoDB" id="9807843at2"/>
<evidence type="ECO:0000256" key="6">
    <source>
        <dbReference type="ARBA" id="ARBA00022692"/>
    </source>
</evidence>
<dbReference type="NCBIfam" id="TIGR01525">
    <property type="entry name" value="ATPase-IB_hvy"/>
    <property type="match status" value="1"/>
</dbReference>
<evidence type="ECO:0000256" key="3">
    <source>
        <dbReference type="ARBA" id="ARBA00022448"/>
    </source>
</evidence>
<evidence type="ECO:0000256" key="10">
    <source>
        <dbReference type="ARBA" id="ARBA00022842"/>
    </source>
</evidence>
<dbReference type="InterPro" id="IPR001757">
    <property type="entry name" value="P_typ_ATPase"/>
</dbReference>
<keyword evidence="7 15" id="KW-0479">Metal-binding</keyword>
<evidence type="ECO:0000256" key="5">
    <source>
        <dbReference type="ARBA" id="ARBA00022553"/>
    </source>
</evidence>
<evidence type="ECO:0000256" key="7">
    <source>
        <dbReference type="ARBA" id="ARBA00022723"/>
    </source>
</evidence>
<reference evidence="18 19" key="1">
    <citation type="submission" date="2016-10" db="EMBL/GenBank/DDBJ databases">
        <authorList>
            <person name="de Groot N.N."/>
        </authorList>
    </citation>
    <scope>NUCLEOTIDE SEQUENCE [LARGE SCALE GENOMIC DNA]</scope>
    <source>
        <strain evidence="18 19">DSM 26880</strain>
    </source>
</reference>
<dbReference type="InterPro" id="IPR036163">
    <property type="entry name" value="HMA_dom_sf"/>
</dbReference>
<gene>
    <name evidence="18" type="ORF">SAMN05444340_1297</name>
</gene>
<dbReference type="InterPro" id="IPR006121">
    <property type="entry name" value="HMA_dom"/>
</dbReference>
<keyword evidence="19" id="KW-1185">Reference proteome</keyword>
<dbReference type="GO" id="GO:0005886">
    <property type="term" value="C:plasma membrane"/>
    <property type="evidence" value="ECO:0007669"/>
    <property type="project" value="UniProtKB-SubCell"/>
</dbReference>
<feature type="transmembrane region" description="Helical" evidence="15">
    <location>
        <begin position="692"/>
        <end position="708"/>
    </location>
</feature>
<dbReference type="InterPro" id="IPR036412">
    <property type="entry name" value="HAD-like_sf"/>
</dbReference>
<evidence type="ECO:0000256" key="12">
    <source>
        <dbReference type="ARBA" id="ARBA00022989"/>
    </source>
</evidence>
<feature type="region of interest" description="Disordered" evidence="16">
    <location>
        <begin position="1"/>
        <end position="21"/>
    </location>
</feature>
<proteinExistence type="inferred from homology"/>
<keyword evidence="9 15" id="KW-0067">ATP-binding</keyword>
<keyword evidence="14 15" id="KW-0472">Membrane</keyword>
<dbReference type="PRINTS" id="PR00943">
    <property type="entry name" value="CUATPASE"/>
</dbReference>
<dbReference type="PANTHER" id="PTHR43520">
    <property type="entry name" value="ATP7, ISOFORM B"/>
    <property type="match status" value="1"/>
</dbReference>
<dbReference type="InterPro" id="IPR023298">
    <property type="entry name" value="ATPase_P-typ_TM_dom_sf"/>
</dbReference>
<dbReference type="PROSITE" id="PS00154">
    <property type="entry name" value="ATPASE_E1_E2"/>
    <property type="match status" value="1"/>
</dbReference>
<dbReference type="PANTHER" id="PTHR43520:SF5">
    <property type="entry name" value="CATION-TRANSPORTING P-TYPE ATPASE-RELATED"/>
    <property type="match status" value="1"/>
</dbReference>
<evidence type="ECO:0000256" key="9">
    <source>
        <dbReference type="ARBA" id="ARBA00022840"/>
    </source>
</evidence>
<dbReference type="STRING" id="321339.SAMN05444340_1297"/>
<dbReference type="InterPro" id="IPR018303">
    <property type="entry name" value="ATPase_P-typ_P_site"/>
</dbReference>
<evidence type="ECO:0000256" key="1">
    <source>
        <dbReference type="ARBA" id="ARBA00004651"/>
    </source>
</evidence>
<dbReference type="SUPFAM" id="SSF56784">
    <property type="entry name" value="HAD-like"/>
    <property type="match status" value="1"/>
</dbReference>
<evidence type="ECO:0000259" key="17">
    <source>
        <dbReference type="PROSITE" id="PS50846"/>
    </source>
</evidence>
<evidence type="ECO:0000256" key="16">
    <source>
        <dbReference type="SAM" id="MobiDB-lite"/>
    </source>
</evidence>
<dbReference type="CDD" id="cd00371">
    <property type="entry name" value="HMA"/>
    <property type="match status" value="1"/>
</dbReference>
<dbReference type="GO" id="GO:0055070">
    <property type="term" value="P:copper ion homeostasis"/>
    <property type="evidence" value="ECO:0007669"/>
    <property type="project" value="TreeGrafter"/>
</dbReference>
<dbReference type="NCBIfam" id="TIGR01511">
    <property type="entry name" value="ATPase-IB1_Cu"/>
    <property type="match status" value="1"/>
</dbReference>
<dbReference type="Pfam" id="PF00403">
    <property type="entry name" value="HMA"/>
    <property type="match status" value="1"/>
</dbReference>
<evidence type="ECO:0000256" key="4">
    <source>
        <dbReference type="ARBA" id="ARBA00022475"/>
    </source>
</evidence>
<evidence type="ECO:0000313" key="18">
    <source>
        <dbReference type="EMBL" id="SDY91337.1"/>
    </source>
</evidence>
<evidence type="ECO:0000256" key="11">
    <source>
        <dbReference type="ARBA" id="ARBA00022967"/>
    </source>
</evidence>
<evidence type="ECO:0000256" key="14">
    <source>
        <dbReference type="ARBA" id="ARBA00023136"/>
    </source>
</evidence>
<keyword evidence="13" id="KW-0406">Ion transport</keyword>
<evidence type="ECO:0000256" key="13">
    <source>
        <dbReference type="ARBA" id="ARBA00023065"/>
    </source>
</evidence>
<protein>
    <submittedName>
        <fullName evidence="18">Cu2+-exporting ATPase</fullName>
    </submittedName>
</protein>
<feature type="transmembrane region" description="Helical" evidence="15">
    <location>
        <begin position="714"/>
        <end position="732"/>
    </location>
</feature>
<dbReference type="GO" id="GO:0005507">
    <property type="term" value="F:copper ion binding"/>
    <property type="evidence" value="ECO:0007669"/>
    <property type="project" value="TreeGrafter"/>
</dbReference>
<dbReference type="InterPro" id="IPR008250">
    <property type="entry name" value="ATPase_P-typ_transduc_dom_A_sf"/>
</dbReference>
<accession>A0A1H3NR03</accession>
<dbReference type="InterPro" id="IPR027256">
    <property type="entry name" value="P-typ_ATPase_IB"/>
</dbReference>
<keyword evidence="10" id="KW-0460">Magnesium</keyword>
<dbReference type="InterPro" id="IPR023214">
    <property type="entry name" value="HAD_sf"/>
</dbReference>
<dbReference type="Gene3D" id="3.30.70.100">
    <property type="match status" value="1"/>
</dbReference>
<dbReference type="NCBIfam" id="TIGR01494">
    <property type="entry name" value="ATPase_P-type"/>
    <property type="match status" value="2"/>
</dbReference>
<dbReference type="Gene3D" id="2.70.150.10">
    <property type="entry name" value="Calcium-transporting ATPase, cytoplasmic transduction domain A"/>
    <property type="match status" value="1"/>
</dbReference>
<feature type="domain" description="HMA" evidence="17">
    <location>
        <begin position="37"/>
        <end position="103"/>
    </location>
</feature>
<dbReference type="GO" id="GO:0043682">
    <property type="term" value="F:P-type divalent copper transporter activity"/>
    <property type="evidence" value="ECO:0007669"/>
    <property type="project" value="TreeGrafter"/>
</dbReference>
<keyword evidence="8 15" id="KW-0547">Nucleotide-binding</keyword>
<feature type="transmembrane region" description="Helical" evidence="15">
    <location>
        <begin position="215"/>
        <end position="233"/>
    </location>
</feature>